<keyword evidence="4" id="KW-1185">Reference proteome</keyword>
<dbReference type="Proteomes" id="UP000717585">
    <property type="component" value="Unassembled WGS sequence"/>
</dbReference>
<dbReference type="Pfam" id="PF09728">
    <property type="entry name" value="Taxilin"/>
    <property type="match status" value="1"/>
</dbReference>
<organism evidence="3 4">
    <name type="scientific">Carpediemonas membranifera</name>
    <dbReference type="NCBI Taxonomy" id="201153"/>
    <lineage>
        <taxon>Eukaryota</taxon>
        <taxon>Metamonada</taxon>
        <taxon>Carpediemonas-like organisms</taxon>
        <taxon>Carpediemonas</taxon>
    </lineage>
</organism>
<protein>
    <submittedName>
        <fullName evidence="3">Taxilin family</fullName>
    </submittedName>
</protein>
<gene>
    <name evidence="3" type="ORF">J8273_4367</name>
</gene>
<dbReference type="InterPro" id="IPR026183">
    <property type="entry name" value="Taxilin_fam"/>
</dbReference>
<evidence type="ECO:0000256" key="1">
    <source>
        <dbReference type="ARBA" id="ARBA00009550"/>
    </source>
</evidence>
<evidence type="ECO:0000313" key="4">
    <source>
        <dbReference type="Proteomes" id="UP000717585"/>
    </source>
</evidence>
<comment type="similarity">
    <text evidence="1">Belongs to the taxilin family.</text>
</comment>
<dbReference type="GO" id="GO:0019905">
    <property type="term" value="F:syntaxin binding"/>
    <property type="evidence" value="ECO:0007669"/>
    <property type="project" value="InterPro"/>
</dbReference>
<dbReference type="AlphaFoldDB" id="A0A8J6AWI6"/>
<sequence>MPSKAELEASLADARATSDKFRKLYQDMQKQHLKSQADAKHYQAQAEAAQKSLAEEKRIGELVVVEEKKKSLEAFELNKKLMEAYDKLREETTRREEAYKTILEERDGIIKAKEAAIQKFTESFDKFKDDVDSRFAVDAELREENEKLRANLKMVLEQLEAKDGLITKQKELYDKEHELVATQLDASETGREKLFAEIKRHAQRAADAVKGEEEARAQLMQYVKEFEGVKDAVRESHEGIDKMRQRLSRADSTNAKLNAELTDAKKQYIEVSEKLIQILKEKREVEGGVQALLKKNETLEKLCRTLKERMDAQAAGGGPQTE</sequence>
<feature type="coiled-coil region" evidence="2">
    <location>
        <begin position="240"/>
        <end position="309"/>
    </location>
</feature>
<proteinExistence type="inferred from homology"/>
<comment type="caution">
    <text evidence="3">The sequence shown here is derived from an EMBL/GenBank/DDBJ whole genome shotgun (WGS) entry which is preliminary data.</text>
</comment>
<evidence type="ECO:0000256" key="2">
    <source>
        <dbReference type="SAM" id="Coils"/>
    </source>
</evidence>
<evidence type="ECO:0000313" key="3">
    <source>
        <dbReference type="EMBL" id="KAG9394265.1"/>
    </source>
</evidence>
<name>A0A8J6AWI6_9EUKA</name>
<keyword evidence="2" id="KW-0175">Coiled coil</keyword>
<dbReference type="EMBL" id="JAHDYR010000016">
    <property type="protein sequence ID" value="KAG9394265.1"/>
    <property type="molecule type" value="Genomic_DNA"/>
</dbReference>
<reference evidence="3" key="1">
    <citation type="submission" date="2021-05" db="EMBL/GenBank/DDBJ databases">
        <title>A free-living protist that lacks canonical eukaryotic 1 DNA replication and segregation systems.</title>
        <authorList>
            <person name="Salas-Leiva D.E."/>
            <person name="Tromer E.C."/>
            <person name="Curtis B.A."/>
            <person name="Jerlstrom-Hultqvist J."/>
            <person name="Kolisko M."/>
            <person name="Yi Z."/>
            <person name="Salas-Leiva J.S."/>
            <person name="Gallot-Lavallee L."/>
            <person name="Kops G.J.P.L."/>
            <person name="Archibald J.M."/>
            <person name="Simpson A.G.B."/>
            <person name="Roger A.J."/>
        </authorList>
    </citation>
    <scope>NUCLEOTIDE SEQUENCE</scope>
    <source>
        <strain evidence="3">BICM</strain>
    </source>
</reference>
<accession>A0A8J6AWI6</accession>